<name>A0A5N4A3D5_PHOPY</name>
<dbReference type="Proteomes" id="UP000327044">
    <property type="component" value="Unassembled WGS sequence"/>
</dbReference>
<reference evidence="2 3" key="1">
    <citation type="journal article" date="2018" name="Elife">
        <title>Firefly genomes illuminate parallel origins of bioluminescence in beetles.</title>
        <authorList>
            <person name="Fallon T.R."/>
            <person name="Lower S.E."/>
            <person name="Chang C.H."/>
            <person name="Bessho-Uehara M."/>
            <person name="Martin G.J."/>
            <person name="Bewick A.J."/>
            <person name="Behringer M."/>
            <person name="Debat H.J."/>
            <person name="Wong I."/>
            <person name="Day J.C."/>
            <person name="Suvorov A."/>
            <person name="Silva C.J."/>
            <person name="Stanger-Hall K.F."/>
            <person name="Hall D.W."/>
            <person name="Schmitz R.J."/>
            <person name="Nelson D.R."/>
            <person name="Lewis S.M."/>
            <person name="Shigenobu S."/>
            <person name="Bybee S.M."/>
            <person name="Larracuente A.M."/>
            <person name="Oba Y."/>
            <person name="Weng J.K."/>
        </authorList>
    </citation>
    <scope>NUCLEOTIDE SEQUENCE [LARGE SCALE GENOMIC DNA]</scope>
    <source>
        <strain evidence="2">1611_PpyrPB1</strain>
        <tissue evidence="2">Whole body</tissue>
    </source>
</reference>
<proteinExistence type="predicted"/>
<keyword evidence="3" id="KW-1185">Reference proteome</keyword>
<dbReference type="OrthoDB" id="8196554at2759"/>
<evidence type="ECO:0000256" key="1">
    <source>
        <dbReference type="SAM" id="SignalP"/>
    </source>
</evidence>
<protein>
    <recommendedName>
        <fullName evidence="4">Hemolymph juvenile hormone-binding protein</fullName>
    </recommendedName>
</protein>
<feature type="signal peptide" evidence="1">
    <location>
        <begin position="1"/>
        <end position="18"/>
    </location>
</feature>
<dbReference type="Pfam" id="PF06585">
    <property type="entry name" value="JHBP"/>
    <property type="match status" value="1"/>
</dbReference>
<dbReference type="EMBL" id="VVIM01000011">
    <property type="protein sequence ID" value="KAB0791840.1"/>
    <property type="molecule type" value="Genomic_DNA"/>
</dbReference>
<dbReference type="InParanoid" id="A0A5N4A3D5"/>
<sequence>MYLLTVLFGTTLFHTIYPAKLPSYFPRCYQDDQNINECFISAANSLNENVRSGIPEIGLHQLDPFVAPNLNLTLESPITDLYVSVNDLNLDRLYNYHFTAADIRPKEGVITGTVILPDLDLWGNYRVQGHIINLPLNGGGYFKLMNDNMECDFLINDWNERGNCNKINVEITCRDEDVKVNLTGLPNGDTIIGLLNLSSKLVASEISPAYAGIFQKFLGSFLKRLCRKYPLNSLFPTSS</sequence>
<dbReference type="InterPro" id="IPR010562">
    <property type="entry name" value="Haemolymph_juvenile_hormone-bd"/>
</dbReference>
<evidence type="ECO:0008006" key="4">
    <source>
        <dbReference type="Google" id="ProtNLM"/>
    </source>
</evidence>
<organism evidence="2 3">
    <name type="scientific">Photinus pyralis</name>
    <name type="common">Common eastern firefly</name>
    <name type="synonym">Lampyris pyralis</name>
    <dbReference type="NCBI Taxonomy" id="7054"/>
    <lineage>
        <taxon>Eukaryota</taxon>
        <taxon>Metazoa</taxon>
        <taxon>Ecdysozoa</taxon>
        <taxon>Arthropoda</taxon>
        <taxon>Hexapoda</taxon>
        <taxon>Insecta</taxon>
        <taxon>Pterygota</taxon>
        <taxon>Neoptera</taxon>
        <taxon>Endopterygota</taxon>
        <taxon>Coleoptera</taxon>
        <taxon>Polyphaga</taxon>
        <taxon>Elateriformia</taxon>
        <taxon>Elateroidea</taxon>
        <taxon>Lampyridae</taxon>
        <taxon>Lampyrinae</taxon>
        <taxon>Photinus</taxon>
    </lineage>
</organism>
<accession>A0A5N4A3D5</accession>
<keyword evidence="1" id="KW-0732">Signal</keyword>
<dbReference type="Gene3D" id="3.15.10.30">
    <property type="entry name" value="Haemolymph juvenile hormone binding protein"/>
    <property type="match status" value="1"/>
</dbReference>
<dbReference type="PANTHER" id="PTHR11008">
    <property type="entry name" value="PROTEIN TAKEOUT-LIKE PROTEIN"/>
    <property type="match status" value="1"/>
</dbReference>
<evidence type="ECO:0000313" key="2">
    <source>
        <dbReference type="EMBL" id="KAB0791840.1"/>
    </source>
</evidence>
<dbReference type="AlphaFoldDB" id="A0A5N4A3D5"/>
<gene>
    <name evidence="2" type="ORF">PPYR_03640</name>
</gene>
<comment type="caution">
    <text evidence="2">The sequence shown here is derived from an EMBL/GenBank/DDBJ whole genome shotgun (WGS) entry which is preliminary data.</text>
</comment>
<dbReference type="SMART" id="SM00700">
    <property type="entry name" value="JHBP"/>
    <property type="match status" value="1"/>
</dbReference>
<dbReference type="PANTHER" id="PTHR11008:SF32">
    <property type="entry name" value="CIRCADIAN CLOCK-CONTROLLED PROTEIN DAYWAKE-RELATED"/>
    <property type="match status" value="1"/>
</dbReference>
<dbReference type="InterPro" id="IPR038606">
    <property type="entry name" value="To_sf"/>
</dbReference>
<dbReference type="GO" id="GO:0005615">
    <property type="term" value="C:extracellular space"/>
    <property type="evidence" value="ECO:0007669"/>
    <property type="project" value="TreeGrafter"/>
</dbReference>
<evidence type="ECO:0000313" key="3">
    <source>
        <dbReference type="Proteomes" id="UP000327044"/>
    </source>
</evidence>
<feature type="chain" id="PRO_5024432125" description="Hemolymph juvenile hormone-binding protein" evidence="1">
    <location>
        <begin position="19"/>
        <end position="239"/>
    </location>
</feature>